<accession>A0A4P7IKB4</accession>
<dbReference type="KEGG" id="nsn:EXE58_13565"/>
<evidence type="ECO:0000313" key="1">
    <source>
        <dbReference type="EMBL" id="QBX56391.1"/>
    </source>
</evidence>
<dbReference type="Proteomes" id="UP000294853">
    <property type="component" value="Chromosome"/>
</dbReference>
<organism evidence="1 2">
    <name type="scientific">Nocardioides seonyuensis</name>
    <dbReference type="NCBI Taxonomy" id="2518371"/>
    <lineage>
        <taxon>Bacteria</taxon>
        <taxon>Bacillati</taxon>
        <taxon>Actinomycetota</taxon>
        <taxon>Actinomycetes</taxon>
        <taxon>Propionibacteriales</taxon>
        <taxon>Nocardioidaceae</taxon>
        <taxon>Nocardioides</taxon>
    </lineage>
</organism>
<reference evidence="1 2" key="1">
    <citation type="submission" date="2019-03" db="EMBL/GenBank/DDBJ databases">
        <title>Three New Species of Nocardioides, Nocardioides euryhalodurans sp. nov., Nocardioides seonyuensis sp. nov. and Nocardioides eburneoflavus sp. nov. Iolated from Soil.</title>
        <authorList>
            <person name="Roh S.G."/>
            <person name="Lee C."/>
            <person name="Kim M.-K."/>
            <person name="Kim S.B."/>
        </authorList>
    </citation>
    <scope>NUCLEOTIDE SEQUENCE [LARGE SCALE GENOMIC DNA]</scope>
    <source>
        <strain evidence="1 2">MMS17-SY207-3</strain>
    </source>
</reference>
<keyword evidence="2" id="KW-1185">Reference proteome</keyword>
<evidence type="ECO:0000313" key="2">
    <source>
        <dbReference type="Proteomes" id="UP000294853"/>
    </source>
</evidence>
<protein>
    <recommendedName>
        <fullName evidence="3">TOMM leader peptide-binding protein</fullName>
    </recommendedName>
</protein>
<dbReference type="RefSeq" id="WP_135268381.1">
    <property type="nucleotide sequence ID" value="NZ_CP038436.1"/>
</dbReference>
<gene>
    <name evidence="1" type="ORF">EXE58_13565</name>
</gene>
<proteinExistence type="predicted"/>
<dbReference type="EMBL" id="CP038436">
    <property type="protein sequence ID" value="QBX56391.1"/>
    <property type="molecule type" value="Genomic_DNA"/>
</dbReference>
<dbReference type="Gene3D" id="3.40.50.720">
    <property type="entry name" value="NAD(P)-binding Rossmann-like Domain"/>
    <property type="match status" value="1"/>
</dbReference>
<dbReference type="AlphaFoldDB" id="A0A4P7IKB4"/>
<sequence>MDDGALRVRLAAPEPRPGALDSALAAAGLEVDPRAATGVVVSAGRCADTEVQALMERWIVDSTPHLLLAAHPHGVEVGPWVLPGVSPCGHCVAASTLCEPQPALPSLSPALWALAAGWAARDIQSWRRGETPSTWATSWLLGADPVPQSRRWLRHPYCGCAWFDL</sequence>
<evidence type="ECO:0008006" key="3">
    <source>
        <dbReference type="Google" id="ProtNLM"/>
    </source>
</evidence>
<dbReference type="OrthoDB" id="4426339at2"/>
<name>A0A4P7IKB4_9ACTN</name>